<dbReference type="SUPFAM" id="SSF56322">
    <property type="entry name" value="ADC synthase"/>
    <property type="match status" value="1"/>
</dbReference>
<proteinExistence type="predicted"/>
<dbReference type="Gene3D" id="3.20.10.10">
    <property type="entry name" value="D-amino Acid Aminotransferase, subunit A, domain 2"/>
    <property type="match status" value="1"/>
</dbReference>
<dbReference type="InterPro" id="IPR043131">
    <property type="entry name" value="BCAT-like_N"/>
</dbReference>
<organism evidence="2 3">
    <name type="scientific">Amphibacillus marinus</name>
    <dbReference type="NCBI Taxonomy" id="872970"/>
    <lineage>
        <taxon>Bacteria</taxon>
        <taxon>Bacillati</taxon>
        <taxon>Bacillota</taxon>
        <taxon>Bacilli</taxon>
        <taxon>Bacillales</taxon>
        <taxon>Bacillaceae</taxon>
        <taxon>Amphibacillus</taxon>
    </lineage>
</organism>
<dbReference type="GO" id="GO:0046820">
    <property type="term" value="F:4-amino-4-deoxychorismate synthase activity"/>
    <property type="evidence" value="ECO:0007669"/>
    <property type="project" value="TreeGrafter"/>
</dbReference>
<evidence type="ECO:0000313" key="3">
    <source>
        <dbReference type="Proteomes" id="UP000199300"/>
    </source>
</evidence>
<dbReference type="Proteomes" id="UP000199300">
    <property type="component" value="Unassembled WGS sequence"/>
</dbReference>
<dbReference type="PANTHER" id="PTHR11236">
    <property type="entry name" value="AMINOBENZOATE/ANTHRANILATE SYNTHASE"/>
    <property type="match status" value="1"/>
</dbReference>
<keyword evidence="3" id="KW-1185">Reference proteome</keyword>
<feature type="domain" description="Chorismate-utilising enzyme C-terminal" evidence="1">
    <location>
        <begin position="114"/>
        <end position="368"/>
    </location>
</feature>
<evidence type="ECO:0000313" key="2">
    <source>
        <dbReference type="EMBL" id="SEO68979.1"/>
    </source>
</evidence>
<dbReference type="Pfam" id="PF01063">
    <property type="entry name" value="Aminotran_4"/>
    <property type="match status" value="1"/>
</dbReference>
<dbReference type="AlphaFoldDB" id="A0A1H8RQU0"/>
<dbReference type="STRING" id="872970.SAMN04488134_1119"/>
<dbReference type="InterPro" id="IPR036038">
    <property type="entry name" value="Aminotransferase-like"/>
</dbReference>
<gene>
    <name evidence="2" type="ORF">SAMN04488134_1119</name>
</gene>
<dbReference type="GO" id="GO:0000162">
    <property type="term" value="P:L-tryptophan biosynthetic process"/>
    <property type="evidence" value="ECO:0007669"/>
    <property type="project" value="TreeGrafter"/>
</dbReference>
<protein>
    <submittedName>
        <fullName evidence="2">Para-aminobenzoate synthetase / 4-amino-4-deoxychorismate lyase</fullName>
    </submittedName>
</protein>
<dbReference type="InterPro" id="IPR043132">
    <property type="entry name" value="BCAT-like_C"/>
</dbReference>
<accession>A0A1H8RQU0</accession>
<dbReference type="InterPro" id="IPR019999">
    <property type="entry name" value="Anth_synth_I-like"/>
</dbReference>
<dbReference type="Pfam" id="PF00425">
    <property type="entry name" value="Chorismate_bind"/>
    <property type="match status" value="1"/>
</dbReference>
<dbReference type="InterPro" id="IPR005802">
    <property type="entry name" value="ADC_synth_comp_1"/>
</dbReference>
<dbReference type="Gene3D" id="3.60.120.10">
    <property type="entry name" value="Anthranilate synthase"/>
    <property type="match status" value="1"/>
</dbReference>
<dbReference type="GO" id="GO:0016829">
    <property type="term" value="F:lyase activity"/>
    <property type="evidence" value="ECO:0007669"/>
    <property type="project" value="UniProtKB-KW"/>
</dbReference>
<dbReference type="SUPFAM" id="SSF56752">
    <property type="entry name" value="D-aminoacid aminotransferase-like PLP-dependent enzymes"/>
    <property type="match status" value="1"/>
</dbReference>
<name>A0A1H8RQU0_9BACI</name>
<dbReference type="GO" id="GO:0009396">
    <property type="term" value="P:folic acid-containing compound biosynthetic process"/>
    <property type="evidence" value="ECO:0007669"/>
    <property type="project" value="InterPro"/>
</dbReference>
<dbReference type="EMBL" id="FODJ01000011">
    <property type="protein sequence ID" value="SEO68979.1"/>
    <property type="molecule type" value="Genomic_DNA"/>
</dbReference>
<dbReference type="Gene3D" id="3.30.470.10">
    <property type="match status" value="1"/>
</dbReference>
<dbReference type="PRINTS" id="PR00095">
    <property type="entry name" value="ANTSNTHASEI"/>
</dbReference>
<dbReference type="InterPro" id="IPR005801">
    <property type="entry name" value="ADC_synthase"/>
</dbReference>
<reference evidence="2 3" key="1">
    <citation type="submission" date="2016-10" db="EMBL/GenBank/DDBJ databases">
        <authorList>
            <person name="de Groot N.N."/>
        </authorList>
    </citation>
    <scope>NUCLEOTIDE SEQUENCE [LARGE SCALE GENOMIC DNA]</scope>
    <source>
        <strain evidence="2 3">CGMCC 1.10434</strain>
    </source>
</reference>
<dbReference type="NCBIfam" id="TIGR00553">
    <property type="entry name" value="pabB"/>
    <property type="match status" value="1"/>
</dbReference>
<evidence type="ECO:0000259" key="1">
    <source>
        <dbReference type="Pfam" id="PF00425"/>
    </source>
</evidence>
<sequence>MMKEVNLRFDFSNGTQEGQSLLFKNPERIFSTYKRSEIVPILKELEQEIELGRYIAGYLSYEAAPAFDVNYQVNSGADMPLLWFASFKKPSPAPPFSKLANFEIANWQDTQSYHTYQDNIRKIKEAIRIGDTYQVNYTTRLLSNFKGDGASFYHKLMKNQQASYSAFLDLENYQILSASPELFFKVNNGVITTKPMKGTAKRGLDYYTDEEQKAYLTGSEKERAENLMIVDLLRNDLGKIAVEGSVHVPHLLSVETYPTVHQMTSTIKATLKPESGLTNWLAALFPCGSITGAPKIKTMAYIKQLESTARNVYCGTIGYVTPNNEAVFNVPIRTVTLNKQTGRALYGVGGGITWDSESELEYDEIQTKAALLTAEQQSFSLLESLSLCNGQFERKEAHLKRLTNSAEYFQFNFNKSLILNELSYLAKRFPSGHYKVRLLVNKKGLLKQTIAPLKPLESNVTCYLAKTPITTNTPFVYHKTTQRQCYQKLAVNEEDNFSTLLWNKQGHLTEFTIGNLVLKLGNEFVTPPLNSGLLPGVFRDQLLKENRISEKILAKKDINEAEEIWLINSVRGWVRINEIK</sequence>
<dbReference type="InterPro" id="IPR001544">
    <property type="entry name" value="Aminotrans_IV"/>
</dbReference>
<keyword evidence="2" id="KW-0456">Lyase</keyword>
<dbReference type="PANTHER" id="PTHR11236:SF50">
    <property type="entry name" value="AMINODEOXYCHORISMATE SYNTHASE COMPONENT 1"/>
    <property type="match status" value="1"/>
</dbReference>
<dbReference type="InterPro" id="IPR015890">
    <property type="entry name" value="Chorismate_C"/>
</dbReference>